<organism evidence="1">
    <name type="scientific">marine sediment metagenome</name>
    <dbReference type="NCBI Taxonomy" id="412755"/>
    <lineage>
        <taxon>unclassified sequences</taxon>
        <taxon>metagenomes</taxon>
        <taxon>ecological metagenomes</taxon>
    </lineage>
</organism>
<reference evidence="1" key="1">
    <citation type="journal article" date="2014" name="Front. Microbiol.">
        <title>High frequency of phylogenetically diverse reductive dehalogenase-homologous genes in deep subseafloor sedimentary metagenomes.</title>
        <authorList>
            <person name="Kawai M."/>
            <person name="Futagami T."/>
            <person name="Toyoda A."/>
            <person name="Takaki Y."/>
            <person name="Nishi S."/>
            <person name="Hori S."/>
            <person name="Arai W."/>
            <person name="Tsubouchi T."/>
            <person name="Morono Y."/>
            <person name="Uchiyama I."/>
            <person name="Ito T."/>
            <person name="Fujiyama A."/>
            <person name="Inagaki F."/>
            <person name="Takami H."/>
        </authorList>
    </citation>
    <scope>NUCLEOTIDE SEQUENCE</scope>
    <source>
        <strain evidence="1">Expedition CK06-06</strain>
    </source>
</reference>
<gene>
    <name evidence="1" type="ORF">S12H4_04402</name>
</gene>
<dbReference type="AlphaFoldDB" id="X1QX14"/>
<name>X1QX14_9ZZZZ</name>
<sequence length="49" mass="5678">MPRYEIRLIGSVLAEFEDCPTEEQITEYLSEYTAQQLLDVLEVEEVVDA</sequence>
<evidence type="ECO:0000313" key="1">
    <source>
        <dbReference type="EMBL" id="GAI72818.1"/>
    </source>
</evidence>
<accession>X1QX14</accession>
<proteinExistence type="predicted"/>
<comment type="caution">
    <text evidence="1">The sequence shown here is derived from an EMBL/GenBank/DDBJ whole genome shotgun (WGS) entry which is preliminary data.</text>
</comment>
<dbReference type="EMBL" id="BARW01001351">
    <property type="protein sequence ID" value="GAI72818.1"/>
    <property type="molecule type" value="Genomic_DNA"/>
</dbReference>
<protein>
    <submittedName>
        <fullName evidence="1">Uncharacterized protein</fullName>
    </submittedName>
</protein>